<protein>
    <submittedName>
        <fullName evidence="1">Enoyl-CoA hydratase-related protein</fullName>
    </submittedName>
</protein>
<name>A0ABV3GLK9_MICGL</name>
<evidence type="ECO:0000313" key="1">
    <source>
        <dbReference type="EMBL" id="MEV0972520.1"/>
    </source>
</evidence>
<dbReference type="Pfam" id="PF00378">
    <property type="entry name" value="ECH_1"/>
    <property type="match status" value="1"/>
</dbReference>
<proteinExistence type="predicted"/>
<reference evidence="1 2" key="1">
    <citation type="submission" date="2024-06" db="EMBL/GenBank/DDBJ databases">
        <title>The Natural Products Discovery Center: Release of the First 8490 Sequenced Strains for Exploring Actinobacteria Biosynthetic Diversity.</title>
        <authorList>
            <person name="Kalkreuter E."/>
            <person name="Kautsar S.A."/>
            <person name="Yang D."/>
            <person name="Bader C.D."/>
            <person name="Teijaro C.N."/>
            <person name="Fluegel L."/>
            <person name="Davis C.M."/>
            <person name="Simpson J.R."/>
            <person name="Lauterbach L."/>
            <person name="Steele A.D."/>
            <person name="Gui C."/>
            <person name="Meng S."/>
            <person name="Li G."/>
            <person name="Viehrig K."/>
            <person name="Ye F."/>
            <person name="Su P."/>
            <person name="Kiefer A.F."/>
            <person name="Nichols A."/>
            <person name="Cepeda A.J."/>
            <person name="Yan W."/>
            <person name="Fan B."/>
            <person name="Jiang Y."/>
            <person name="Adhikari A."/>
            <person name="Zheng C.-J."/>
            <person name="Schuster L."/>
            <person name="Cowan T.M."/>
            <person name="Smanski M.J."/>
            <person name="Chevrette M.G."/>
            <person name="De Carvalho L.P.S."/>
            <person name="Shen B."/>
        </authorList>
    </citation>
    <scope>NUCLEOTIDE SEQUENCE [LARGE SCALE GENOMIC DNA]</scope>
    <source>
        <strain evidence="1 2">NPDC050100</strain>
    </source>
</reference>
<evidence type="ECO:0000313" key="2">
    <source>
        <dbReference type="Proteomes" id="UP001551675"/>
    </source>
</evidence>
<dbReference type="CDD" id="cd06558">
    <property type="entry name" value="crotonase-like"/>
    <property type="match status" value="1"/>
</dbReference>
<dbReference type="RefSeq" id="WP_358137725.1">
    <property type="nucleotide sequence ID" value="NZ_JBFALK010000017.1"/>
</dbReference>
<comment type="caution">
    <text evidence="1">The sequence shown here is derived from an EMBL/GenBank/DDBJ whole genome shotgun (WGS) entry which is preliminary data.</text>
</comment>
<sequence>MSVDRADRDGRDGRVDRETRDGVVTITLNRPDKLNAMTDAMWSALDATLAELSADPETRVVVIAGAGGAFCGGSDVGGLVDDLDALPDRMRVSNRCVLAVHEAPFPTVAMVDGVAAGSGANLALACDFVVASDRSRFLQLFVRRGLSLDSGASWLLPRLVGDRRARRLALLGDSLDAATALVWGMINTVVPPERLDAEVTALTDRLRGFSPKALAGSKKLLGAAWDSDLAEALEAEIANQVDVIASPEAQAAIGDFLRPR</sequence>
<dbReference type="SUPFAM" id="SSF52096">
    <property type="entry name" value="ClpP/crotonase"/>
    <property type="match status" value="1"/>
</dbReference>
<dbReference type="PANTHER" id="PTHR43459">
    <property type="entry name" value="ENOYL-COA HYDRATASE"/>
    <property type="match status" value="1"/>
</dbReference>
<dbReference type="PANTHER" id="PTHR43459:SF1">
    <property type="entry name" value="EG:BACN32G11.4 PROTEIN"/>
    <property type="match status" value="1"/>
</dbReference>
<dbReference type="InterPro" id="IPR001753">
    <property type="entry name" value="Enoyl-CoA_hydra/iso"/>
</dbReference>
<keyword evidence="2" id="KW-1185">Reference proteome</keyword>
<dbReference type="Proteomes" id="UP001551675">
    <property type="component" value="Unassembled WGS sequence"/>
</dbReference>
<dbReference type="EMBL" id="JBFALK010000017">
    <property type="protein sequence ID" value="MEV0972520.1"/>
    <property type="molecule type" value="Genomic_DNA"/>
</dbReference>
<accession>A0ABV3GLK9</accession>
<dbReference type="Gene3D" id="3.90.226.10">
    <property type="entry name" value="2-enoyl-CoA Hydratase, Chain A, domain 1"/>
    <property type="match status" value="1"/>
</dbReference>
<dbReference type="InterPro" id="IPR029045">
    <property type="entry name" value="ClpP/crotonase-like_dom_sf"/>
</dbReference>
<gene>
    <name evidence="1" type="ORF">AB0I59_28290</name>
</gene>
<organism evidence="1 2">
    <name type="scientific">Microtetraspora glauca</name>
    <dbReference type="NCBI Taxonomy" id="1996"/>
    <lineage>
        <taxon>Bacteria</taxon>
        <taxon>Bacillati</taxon>
        <taxon>Actinomycetota</taxon>
        <taxon>Actinomycetes</taxon>
        <taxon>Streptosporangiales</taxon>
        <taxon>Streptosporangiaceae</taxon>
        <taxon>Microtetraspora</taxon>
    </lineage>
</organism>